<protein>
    <recommendedName>
        <fullName evidence="6">Probable septum site-determining protein MinC</fullName>
    </recommendedName>
</protein>
<dbReference type="Gene3D" id="3.30.160.540">
    <property type="match status" value="1"/>
</dbReference>
<dbReference type="PANTHER" id="PTHR34108:SF1">
    <property type="entry name" value="SEPTUM SITE-DETERMINING PROTEIN MINC"/>
    <property type="match status" value="1"/>
</dbReference>
<keyword evidence="10" id="KW-1185">Reference proteome</keyword>
<evidence type="ECO:0000313" key="10">
    <source>
        <dbReference type="Proteomes" id="UP000198577"/>
    </source>
</evidence>
<dbReference type="NCBIfam" id="TIGR01222">
    <property type="entry name" value="minC"/>
    <property type="match status" value="1"/>
</dbReference>
<name>A0A1I5TW09_9FIRM</name>
<sequence length="214" mass="23339">MNQSPVVFKGVKGGLKVYINADSDVEQIMDELEKKIKSSKHFFGNSQINLIFTGRRLTPQQQQNIVDLISREIEVGSITFEMANTDLPSADHFESFDGIEEGMTRFVRGTVRNGQRIYYEGNVVVIGDVNPGGEIIAGGNILVMGTLRGVAHAGATGNYNAVVVAFSLQPTQVRIGGIIARPPEDDAVKPSYPEIAYVKDNTLVIEPYLPGRGK</sequence>
<proteinExistence type="inferred from homology"/>
<dbReference type="InterPro" id="IPR016098">
    <property type="entry name" value="CAP/MinC_C"/>
</dbReference>
<comment type="similarity">
    <text evidence="1 6">Belongs to the MinC family.</text>
</comment>
<keyword evidence="4 6" id="KW-0131">Cell cycle</keyword>
<dbReference type="Proteomes" id="UP000198577">
    <property type="component" value="Unassembled WGS sequence"/>
</dbReference>
<dbReference type="PANTHER" id="PTHR34108">
    <property type="entry name" value="SEPTUM SITE-DETERMINING PROTEIN MINC"/>
    <property type="match status" value="1"/>
</dbReference>
<evidence type="ECO:0000259" key="8">
    <source>
        <dbReference type="Pfam" id="PF22642"/>
    </source>
</evidence>
<evidence type="ECO:0000259" key="7">
    <source>
        <dbReference type="Pfam" id="PF03775"/>
    </source>
</evidence>
<evidence type="ECO:0000256" key="3">
    <source>
        <dbReference type="ARBA" id="ARBA00023210"/>
    </source>
</evidence>
<dbReference type="GO" id="GO:0000917">
    <property type="term" value="P:division septum assembly"/>
    <property type="evidence" value="ECO:0007669"/>
    <property type="project" value="UniProtKB-KW"/>
</dbReference>
<dbReference type="SUPFAM" id="SSF63848">
    <property type="entry name" value="Cell-division inhibitor MinC, C-terminal domain"/>
    <property type="match status" value="1"/>
</dbReference>
<evidence type="ECO:0000256" key="5">
    <source>
        <dbReference type="ARBA" id="ARBA00046874"/>
    </source>
</evidence>
<feature type="domain" description="Septum formation inhibitor MinC C-terminal" evidence="7">
    <location>
        <begin position="106"/>
        <end position="206"/>
    </location>
</feature>
<dbReference type="GO" id="GO:1901891">
    <property type="term" value="P:regulation of cell septum assembly"/>
    <property type="evidence" value="ECO:0007669"/>
    <property type="project" value="InterPro"/>
</dbReference>
<dbReference type="OrthoDB" id="9790810at2"/>
<accession>A0A1I5TW09</accession>
<dbReference type="HAMAP" id="MF_00267">
    <property type="entry name" value="MinC"/>
    <property type="match status" value="1"/>
</dbReference>
<comment type="function">
    <text evidence="6">Cell division inhibitor that blocks the formation of polar Z ring septums. Rapidly oscillates between the poles of the cell to destabilize FtsZ filaments that have formed before they mature into polar Z rings. Prevents FtsZ polymerization.</text>
</comment>
<dbReference type="InterPro" id="IPR036145">
    <property type="entry name" value="MinC_C_sf"/>
</dbReference>
<organism evidence="9 10">
    <name type="scientific">Caldicoprobacter faecalis</name>
    <dbReference type="NCBI Taxonomy" id="937334"/>
    <lineage>
        <taxon>Bacteria</taxon>
        <taxon>Bacillati</taxon>
        <taxon>Bacillota</taxon>
        <taxon>Clostridia</taxon>
        <taxon>Caldicoprobacterales</taxon>
        <taxon>Caldicoprobacteraceae</taxon>
        <taxon>Caldicoprobacter</taxon>
    </lineage>
</organism>
<evidence type="ECO:0000256" key="6">
    <source>
        <dbReference type="HAMAP-Rule" id="MF_00267"/>
    </source>
</evidence>
<dbReference type="Pfam" id="PF03775">
    <property type="entry name" value="MinC_C"/>
    <property type="match status" value="1"/>
</dbReference>
<comment type="subunit">
    <text evidence="5 6">Interacts with MinD and FtsZ.</text>
</comment>
<gene>
    <name evidence="6" type="primary">minC</name>
    <name evidence="9" type="ORF">SAMN05444406_10582</name>
</gene>
<dbReference type="InterPro" id="IPR005526">
    <property type="entry name" value="Septum_form_inhib_MinC_C"/>
</dbReference>
<dbReference type="InterPro" id="IPR055219">
    <property type="entry name" value="MinC_N_1"/>
</dbReference>
<dbReference type="GO" id="GO:0000902">
    <property type="term" value="P:cell morphogenesis"/>
    <property type="evidence" value="ECO:0007669"/>
    <property type="project" value="InterPro"/>
</dbReference>
<dbReference type="AlphaFoldDB" id="A0A1I5TW09"/>
<keyword evidence="3 6" id="KW-0717">Septation</keyword>
<dbReference type="Pfam" id="PF22642">
    <property type="entry name" value="MinC_N_1"/>
    <property type="match status" value="1"/>
</dbReference>
<feature type="domain" description="Septum site-determining protein MinC N-terminal" evidence="8">
    <location>
        <begin position="6"/>
        <end position="73"/>
    </location>
</feature>
<evidence type="ECO:0000256" key="4">
    <source>
        <dbReference type="ARBA" id="ARBA00023306"/>
    </source>
</evidence>
<evidence type="ECO:0000256" key="2">
    <source>
        <dbReference type="ARBA" id="ARBA00022618"/>
    </source>
</evidence>
<dbReference type="Gene3D" id="2.160.20.70">
    <property type="match status" value="1"/>
</dbReference>
<dbReference type="RefSeq" id="WP_025748410.1">
    <property type="nucleotide sequence ID" value="NZ_FOXR01000005.1"/>
</dbReference>
<reference evidence="9 10" key="1">
    <citation type="submission" date="2016-10" db="EMBL/GenBank/DDBJ databases">
        <authorList>
            <person name="de Groot N.N."/>
        </authorList>
    </citation>
    <scope>NUCLEOTIDE SEQUENCE [LARGE SCALE GENOMIC DNA]</scope>
    <source>
        <strain evidence="9 10">DSM 20678</strain>
    </source>
</reference>
<evidence type="ECO:0000313" key="9">
    <source>
        <dbReference type="EMBL" id="SFP87233.1"/>
    </source>
</evidence>
<keyword evidence="2 6" id="KW-0132">Cell division</keyword>
<dbReference type="EMBL" id="FOXR01000005">
    <property type="protein sequence ID" value="SFP87233.1"/>
    <property type="molecule type" value="Genomic_DNA"/>
</dbReference>
<evidence type="ECO:0000256" key="1">
    <source>
        <dbReference type="ARBA" id="ARBA00006291"/>
    </source>
</evidence>
<dbReference type="InterPro" id="IPR013033">
    <property type="entry name" value="MinC"/>
</dbReference>
<dbReference type="STRING" id="937334.SAMN05444406_10582"/>